<dbReference type="InterPro" id="IPR023214">
    <property type="entry name" value="HAD_sf"/>
</dbReference>
<dbReference type="PANTHER" id="PTHR10000">
    <property type="entry name" value="PHOSPHOSERINE PHOSPHATASE"/>
    <property type="match status" value="1"/>
</dbReference>
<evidence type="ECO:0000313" key="1">
    <source>
        <dbReference type="EMBL" id="MFC0590842.1"/>
    </source>
</evidence>
<dbReference type="NCBIfam" id="TIGR00099">
    <property type="entry name" value="Cof-subfamily"/>
    <property type="match status" value="1"/>
</dbReference>
<dbReference type="PANTHER" id="PTHR10000:SF8">
    <property type="entry name" value="HAD SUPERFAMILY HYDROLASE-LIKE, TYPE 3"/>
    <property type="match status" value="1"/>
</dbReference>
<evidence type="ECO:0000313" key="2">
    <source>
        <dbReference type="Proteomes" id="UP001589943"/>
    </source>
</evidence>
<dbReference type="EMBL" id="JBHLTL010000011">
    <property type="protein sequence ID" value="MFC0590842.1"/>
    <property type="molecule type" value="Genomic_DNA"/>
</dbReference>
<dbReference type="InterPro" id="IPR000150">
    <property type="entry name" value="Cof"/>
</dbReference>
<dbReference type="SFLD" id="SFLDG01140">
    <property type="entry name" value="C2.B:_Phosphomannomutase_and_P"/>
    <property type="match status" value="1"/>
</dbReference>
<gene>
    <name evidence="1" type="ORF">ACFFF7_15655</name>
</gene>
<dbReference type="NCBIfam" id="TIGR01484">
    <property type="entry name" value="HAD-SF-IIB"/>
    <property type="match status" value="1"/>
</dbReference>
<sequence>MTETKIRLLVSDVDGTMVRHDKSLPEENVAAIRDLRARGLPVALISARPPEGIVGIASRLGLKGPLGAFNGGIIFEAEGRELVTHRVPQVTARALMDIYARPKVTTWLFAGGAWLTSDIENHRTPREIISSGLQPRALADFAPWLGQVDKVVAVCDDDDVMDVIEKIAREMAGVTATVVRSQDYYLDATAPQANKGDGVAKLAELYGVPLDAVAVIGDQANDIAMFRRAGLAIAMGQAKPAVQAAAHLIAASNEGAGVADAIARFILPRL</sequence>
<dbReference type="EC" id="3.1.3.-" evidence="1"/>
<keyword evidence="2" id="KW-1185">Reference proteome</keyword>
<dbReference type="Gene3D" id="3.40.50.1000">
    <property type="entry name" value="HAD superfamily/HAD-like"/>
    <property type="match status" value="1"/>
</dbReference>
<dbReference type="Gene3D" id="3.30.1240.10">
    <property type="match status" value="1"/>
</dbReference>
<dbReference type="InterPro" id="IPR036412">
    <property type="entry name" value="HAD-like_sf"/>
</dbReference>
<comment type="caution">
    <text evidence="1">The sequence shown here is derived from an EMBL/GenBank/DDBJ whole genome shotgun (WGS) entry which is preliminary data.</text>
</comment>
<dbReference type="InterPro" id="IPR006379">
    <property type="entry name" value="HAD-SF_hydro_IIB"/>
</dbReference>
<organism evidence="1 2">
    <name type="scientific">Novosphingobium aquiterrae</name>
    <dbReference type="NCBI Taxonomy" id="624388"/>
    <lineage>
        <taxon>Bacteria</taxon>
        <taxon>Pseudomonadati</taxon>
        <taxon>Pseudomonadota</taxon>
        <taxon>Alphaproteobacteria</taxon>
        <taxon>Sphingomonadales</taxon>
        <taxon>Sphingomonadaceae</taxon>
        <taxon>Novosphingobium</taxon>
    </lineage>
</organism>
<dbReference type="Proteomes" id="UP001589943">
    <property type="component" value="Unassembled WGS sequence"/>
</dbReference>
<proteinExistence type="predicted"/>
<dbReference type="SFLD" id="SFLDS00003">
    <property type="entry name" value="Haloacid_Dehalogenase"/>
    <property type="match status" value="1"/>
</dbReference>
<protein>
    <submittedName>
        <fullName evidence="1">HAD family hydrolase</fullName>
        <ecNumber evidence="1">3.1.3.-</ecNumber>
    </submittedName>
</protein>
<dbReference type="RefSeq" id="WP_379482269.1">
    <property type="nucleotide sequence ID" value="NZ_JBHLTL010000011.1"/>
</dbReference>
<keyword evidence="1" id="KW-0378">Hydrolase</keyword>
<name>A0ABV6PLX7_9SPHN</name>
<accession>A0ABV6PLX7</accession>
<reference evidence="1 2" key="1">
    <citation type="submission" date="2024-09" db="EMBL/GenBank/DDBJ databases">
        <authorList>
            <person name="Sun Q."/>
            <person name="Mori K."/>
        </authorList>
    </citation>
    <scope>NUCLEOTIDE SEQUENCE [LARGE SCALE GENOMIC DNA]</scope>
    <source>
        <strain evidence="1 2">NCAIM B.02537</strain>
    </source>
</reference>
<dbReference type="GO" id="GO:0016787">
    <property type="term" value="F:hydrolase activity"/>
    <property type="evidence" value="ECO:0007669"/>
    <property type="project" value="UniProtKB-KW"/>
</dbReference>
<dbReference type="Pfam" id="PF08282">
    <property type="entry name" value="Hydrolase_3"/>
    <property type="match status" value="1"/>
</dbReference>
<dbReference type="SUPFAM" id="SSF56784">
    <property type="entry name" value="HAD-like"/>
    <property type="match status" value="1"/>
</dbReference>